<feature type="transmembrane region" description="Helical" evidence="1">
    <location>
        <begin position="310"/>
        <end position="333"/>
    </location>
</feature>
<protein>
    <recommendedName>
        <fullName evidence="4">DUF3068 domain-containing protein</fullName>
    </recommendedName>
</protein>
<keyword evidence="1" id="KW-0812">Transmembrane</keyword>
<accession>A0A1H7QVL9</accession>
<evidence type="ECO:0000313" key="3">
    <source>
        <dbReference type="Proteomes" id="UP000183015"/>
    </source>
</evidence>
<gene>
    <name evidence="2" type="ORF">SAMN05414137_109230</name>
</gene>
<dbReference type="AlphaFoldDB" id="A0A1H7QVL9"/>
<evidence type="ECO:0008006" key="4">
    <source>
        <dbReference type="Google" id="ProtNLM"/>
    </source>
</evidence>
<dbReference type="STRING" id="235985.SAMN05414137_109230"/>
<dbReference type="RefSeq" id="WP_042445552.1">
    <property type="nucleotide sequence ID" value="NZ_BBPN01000009.1"/>
</dbReference>
<dbReference type="Proteomes" id="UP000183015">
    <property type="component" value="Unassembled WGS sequence"/>
</dbReference>
<keyword evidence="1" id="KW-0472">Membrane</keyword>
<sequence length="354" mass="36814">MTRNRTLRLVALVLGVVLIAGAFVLAFVVTPNLVARLPSDTNAQRSYTGTFKTLLDSRAVATGNLAAAFRTDVPLSVDRTVKVTATSGNTALVVDSRTTSAGGTAVEKTSWQYAVDRKTLEPVAGHPGDWTVVNAQGLTVSFPFGAQKKTYTGWVPETAGTTPVAYARTEQHAGLSTYVYKAAYAPARITDRQVLAGLPLTIPKQTLALAAQFGPGTVAQKAQLAAELPKLPALVPLAYTLQGTDTFWVEPQTGVVVDVQRSQTRVAGIAVPGAAFTPLFPVADYSYTQTPAATQAAVHDANKGTDAISLYGTILPIVAGLVGAALVVVALLLGRRAGRAAKPAAPQAGPVDPS</sequence>
<proteinExistence type="predicted"/>
<evidence type="ECO:0000313" key="2">
    <source>
        <dbReference type="EMBL" id="SEL51754.1"/>
    </source>
</evidence>
<evidence type="ECO:0000256" key="1">
    <source>
        <dbReference type="SAM" id="Phobius"/>
    </source>
</evidence>
<dbReference type="EMBL" id="FOAZ01000009">
    <property type="protein sequence ID" value="SEL51754.1"/>
    <property type="molecule type" value="Genomic_DNA"/>
</dbReference>
<dbReference type="eggNOG" id="ENOG502ZVG4">
    <property type="taxonomic scope" value="Bacteria"/>
</dbReference>
<organism evidence="2 3">
    <name type="scientific">Streptacidiphilus jiangxiensis</name>
    <dbReference type="NCBI Taxonomy" id="235985"/>
    <lineage>
        <taxon>Bacteria</taxon>
        <taxon>Bacillati</taxon>
        <taxon>Actinomycetota</taxon>
        <taxon>Actinomycetes</taxon>
        <taxon>Kitasatosporales</taxon>
        <taxon>Streptomycetaceae</taxon>
        <taxon>Streptacidiphilus</taxon>
    </lineage>
</organism>
<keyword evidence="3" id="KW-1185">Reference proteome</keyword>
<name>A0A1H7QVL9_STRJI</name>
<dbReference type="InterPro" id="IPR021424">
    <property type="entry name" value="PorA"/>
</dbReference>
<dbReference type="Pfam" id="PF11271">
    <property type="entry name" value="PorA"/>
    <property type="match status" value="1"/>
</dbReference>
<keyword evidence="1" id="KW-1133">Transmembrane helix</keyword>
<reference evidence="3" key="1">
    <citation type="submission" date="2016-10" db="EMBL/GenBank/DDBJ databases">
        <authorList>
            <person name="Varghese N."/>
        </authorList>
    </citation>
    <scope>NUCLEOTIDE SEQUENCE [LARGE SCALE GENOMIC DNA]</scope>
    <source>
        <strain evidence="3">DSM 45096 / BCRC 16803 / CGMCC 4.1857 / CIP 109030 / JCM 12277 / KCTC 19219 / NBRC 100920 / 33214</strain>
    </source>
</reference>